<evidence type="ECO:0000313" key="9">
    <source>
        <dbReference type="Proteomes" id="UP000217076"/>
    </source>
</evidence>
<protein>
    <submittedName>
        <fullName evidence="8">tRNA synthetase class II core domain (G, H, P, S and T)</fullName>
    </submittedName>
</protein>
<evidence type="ECO:0000256" key="5">
    <source>
        <dbReference type="ARBA" id="ARBA00022917"/>
    </source>
</evidence>
<dbReference type="Proteomes" id="UP000217076">
    <property type="component" value="Unassembled WGS sequence"/>
</dbReference>
<keyword evidence="1" id="KW-0963">Cytoplasm</keyword>
<dbReference type="GO" id="GO:0004812">
    <property type="term" value="F:aminoacyl-tRNA ligase activity"/>
    <property type="evidence" value="ECO:0007669"/>
    <property type="project" value="UniProtKB-KW"/>
</dbReference>
<evidence type="ECO:0000259" key="7">
    <source>
        <dbReference type="PROSITE" id="PS50862"/>
    </source>
</evidence>
<feature type="domain" description="Aminoacyl-transfer RNA synthetases class-II family profile" evidence="7">
    <location>
        <begin position="125"/>
        <end position="384"/>
    </location>
</feature>
<dbReference type="OrthoDB" id="583154at2"/>
<keyword evidence="4" id="KW-0067">ATP-binding</keyword>
<dbReference type="InterPro" id="IPR045864">
    <property type="entry name" value="aa-tRNA-synth_II/BPL/LPL"/>
</dbReference>
<dbReference type="InterPro" id="IPR006195">
    <property type="entry name" value="aa-tRNA-synth_II"/>
</dbReference>
<proteinExistence type="predicted"/>
<dbReference type="GO" id="GO:0006418">
    <property type="term" value="P:tRNA aminoacylation for protein translation"/>
    <property type="evidence" value="ECO:0007669"/>
    <property type="project" value="InterPro"/>
</dbReference>
<evidence type="ECO:0000256" key="2">
    <source>
        <dbReference type="ARBA" id="ARBA00022598"/>
    </source>
</evidence>
<evidence type="ECO:0000256" key="4">
    <source>
        <dbReference type="ARBA" id="ARBA00022840"/>
    </source>
</evidence>
<organism evidence="8 9">
    <name type="scientific">Roseospirillum parvum</name>
    <dbReference type="NCBI Taxonomy" id="83401"/>
    <lineage>
        <taxon>Bacteria</taxon>
        <taxon>Pseudomonadati</taxon>
        <taxon>Pseudomonadota</taxon>
        <taxon>Alphaproteobacteria</taxon>
        <taxon>Rhodospirillales</taxon>
        <taxon>Rhodospirillaceae</taxon>
        <taxon>Roseospirillum</taxon>
    </lineage>
</organism>
<dbReference type="SUPFAM" id="SSF55681">
    <property type="entry name" value="Class II aaRS and biotin synthetases"/>
    <property type="match status" value="1"/>
</dbReference>
<gene>
    <name evidence="8" type="ORF">SAMN05421742_101487</name>
</gene>
<dbReference type="Pfam" id="PF00587">
    <property type="entry name" value="tRNA-synt_2b"/>
    <property type="match status" value="1"/>
</dbReference>
<accession>A0A1G7UZC6</accession>
<keyword evidence="6 8" id="KW-0030">Aminoacyl-tRNA synthetase</keyword>
<reference evidence="9" key="1">
    <citation type="submission" date="2016-10" db="EMBL/GenBank/DDBJ databases">
        <authorList>
            <person name="Varghese N."/>
            <person name="Submissions S."/>
        </authorList>
    </citation>
    <scope>NUCLEOTIDE SEQUENCE [LARGE SCALE GENOMIC DNA]</scope>
    <source>
        <strain evidence="9">930I</strain>
    </source>
</reference>
<dbReference type="AlphaFoldDB" id="A0A1G7UZC6"/>
<evidence type="ECO:0000256" key="1">
    <source>
        <dbReference type="ARBA" id="ARBA00022490"/>
    </source>
</evidence>
<keyword evidence="5" id="KW-0648">Protein biosynthesis</keyword>
<sequence>MIIEIAIENDRISDPEVRKSILEQLPYVCPEYSNASFEGPGLKVWLKDGAAPDHATIEQTIRDYVETVLKSFRRVKPDIFHQNAGDLTAASTEPLDHLLATGQMRELAPGSFLLRGTLRQAIEGLDARFRDYAVGRGAREESYPTTLPTSSFVENGYLTSFPHHALFVAAVHESKESIDELVAHVRPRPQELDESHAKFGPHAEMLAPTVCYHTFEGLRDDQLDQLPMEITARNPCHRFESRNIRGLERLRTFTMREIVFFGTQADCERIRQEIMGDFIAWFDAWGVTYRVISASDPFFATSASGKRAYQGAMRLKFEAQCLLPHLDKWLSVASFNLHQQTLVGAYDIGSNTPDPLASGCVGYGYERMAYALFAQFGDDPAKWPGELGQIAGGPERPDH</sequence>
<dbReference type="PROSITE" id="PS50862">
    <property type="entry name" value="AA_TRNA_LIGASE_II"/>
    <property type="match status" value="1"/>
</dbReference>
<dbReference type="GO" id="GO:0005524">
    <property type="term" value="F:ATP binding"/>
    <property type="evidence" value="ECO:0007669"/>
    <property type="project" value="UniProtKB-KW"/>
</dbReference>
<evidence type="ECO:0000256" key="3">
    <source>
        <dbReference type="ARBA" id="ARBA00022741"/>
    </source>
</evidence>
<dbReference type="RefSeq" id="WP_092614810.1">
    <property type="nucleotide sequence ID" value="NZ_FNCV01000001.1"/>
</dbReference>
<dbReference type="Gene3D" id="3.30.930.10">
    <property type="entry name" value="Bira Bifunctional Protein, Domain 2"/>
    <property type="match status" value="1"/>
</dbReference>
<evidence type="ECO:0000256" key="6">
    <source>
        <dbReference type="ARBA" id="ARBA00023146"/>
    </source>
</evidence>
<keyword evidence="2" id="KW-0436">Ligase</keyword>
<dbReference type="STRING" id="83401.SAMN05421742_101487"/>
<name>A0A1G7UZC6_9PROT</name>
<keyword evidence="9" id="KW-1185">Reference proteome</keyword>
<evidence type="ECO:0000313" key="8">
    <source>
        <dbReference type="EMBL" id="SDG52912.1"/>
    </source>
</evidence>
<keyword evidence="3" id="KW-0547">Nucleotide-binding</keyword>
<dbReference type="InterPro" id="IPR002314">
    <property type="entry name" value="aa-tRNA-synt_IIb"/>
</dbReference>
<dbReference type="EMBL" id="FNCV01000001">
    <property type="protein sequence ID" value="SDG52912.1"/>
    <property type="molecule type" value="Genomic_DNA"/>
</dbReference>